<dbReference type="WBParaSite" id="nRc.2.0.1.t14159-RA">
    <property type="protein sequence ID" value="nRc.2.0.1.t14159-RA"/>
    <property type="gene ID" value="nRc.2.0.1.g14159"/>
</dbReference>
<accession>A0A915IJW9</accession>
<name>A0A915IJW9_ROMCU</name>
<reference evidence="2" key="1">
    <citation type="submission" date="2022-11" db="UniProtKB">
        <authorList>
            <consortium name="WormBaseParasite"/>
        </authorList>
    </citation>
    <scope>IDENTIFICATION</scope>
</reference>
<sequence length="80" mass="8590">MAGALVSLATVVFETCPRTDGVTRFSSGDTCLEVLPFNEALLKREEGGLRGGRLTKGSTDVCLGFAGQSSEYGTWHLRQH</sequence>
<evidence type="ECO:0000313" key="2">
    <source>
        <dbReference type="WBParaSite" id="nRc.2.0.1.t14159-RA"/>
    </source>
</evidence>
<evidence type="ECO:0000313" key="1">
    <source>
        <dbReference type="Proteomes" id="UP000887565"/>
    </source>
</evidence>
<organism evidence="1 2">
    <name type="scientific">Romanomermis culicivorax</name>
    <name type="common">Nematode worm</name>
    <dbReference type="NCBI Taxonomy" id="13658"/>
    <lineage>
        <taxon>Eukaryota</taxon>
        <taxon>Metazoa</taxon>
        <taxon>Ecdysozoa</taxon>
        <taxon>Nematoda</taxon>
        <taxon>Enoplea</taxon>
        <taxon>Dorylaimia</taxon>
        <taxon>Mermithida</taxon>
        <taxon>Mermithoidea</taxon>
        <taxon>Mermithidae</taxon>
        <taxon>Romanomermis</taxon>
    </lineage>
</organism>
<keyword evidence="1" id="KW-1185">Reference proteome</keyword>
<proteinExistence type="predicted"/>
<dbReference type="AlphaFoldDB" id="A0A915IJW9"/>
<protein>
    <submittedName>
        <fullName evidence="2">Uncharacterized protein</fullName>
    </submittedName>
</protein>
<dbReference type="Proteomes" id="UP000887565">
    <property type="component" value="Unplaced"/>
</dbReference>